<dbReference type="Pfam" id="PF00440">
    <property type="entry name" value="TetR_N"/>
    <property type="match status" value="1"/>
</dbReference>
<dbReference type="InterPro" id="IPR001647">
    <property type="entry name" value="HTH_TetR"/>
</dbReference>
<evidence type="ECO:0000256" key="4">
    <source>
        <dbReference type="ARBA" id="ARBA00023163"/>
    </source>
</evidence>
<name>A0ABN2UIW0_9MICO</name>
<dbReference type="Proteomes" id="UP001501196">
    <property type="component" value="Unassembled WGS sequence"/>
</dbReference>
<comment type="caution">
    <text evidence="7">The sequence shown here is derived from an EMBL/GenBank/DDBJ whole genome shotgun (WGS) entry which is preliminary data.</text>
</comment>
<dbReference type="PRINTS" id="PR00455">
    <property type="entry name" value="HTHTETR"/>
</dbReference>
<dbReference type="Gene3D" id="1.10.357.10">
    <property type="entry name" value="Tetracycline Repressor, domain 2"/>
    <property type="match status" value="1"/>
</dbReference>
<keyword evidence="3 5" id="KW-0238">DNA-binding</keyword>
<evidence type="ECO:0000313" key="8">
    <source>
        <dbReference type="Proteomes" id="UP001501196"/>
    </source>
</evidence>
<keyword evidence="4" id="KW-0804">Transcription</keyword>
<reference evidence="7 8" key="1">
    <citation type="journal article" date="2019" name="Int. J. Syst. Evol. Microbiol.">
        <title>The Global Catalogue of Microorganisms (GCM) 10K type strain sequencing project: providing services to taxonomists for standard genome sequencing and annotation.</title>
        <authorList>
            <consortium name="The Broad Institute Genomics Platform"/>
            <consortium name="The Broad Institute Genome Sequencing Center for Infectious Disease"/>
            <person name="Wu L."/>
            <person name="Ma J."/>
        </authorList>
    </citation>
    <scope>NUCLEOTIDE SEQUENCE [LARGE SCALE GENOMIC DNA]</scope>
    <source>
        <strain evidence="7 8">JCM 15672</strain>
    </source>
</reference>
<evidence type="ECO:0000256" key="5">
    <source>
        <dbReference type="PROSITE-ProRule" id="PRU00335"/>
    </source>
</evidence>
<dbReference type="Gene3D" id="1.10.10.60">
    <property type="entry name" value="Homeodomain-like"/>
    <property type="match status" value="1"/>
</dbReference>
<evidence type="ECO:0000256" key="1">
    <source>
        <dbReference type="ARBA" id="ARBA00022491"/>
    </source>
</evidence>
<dbReference type="SUPFAM" id="SSF48498">
    <property type="entry name" value="Tetracyclin repressor-like, C-terminal domain"/>
    <property type="match status" value="1"/>
</dbReference>
<keyword evidence="8" id="KW-1185">Reference proteome</keyword>
<dbReference type="PANTHER" id="PTHR30055:SF151">
    <property type="entry name" value="TRANSCRIPTIONAL REGULATORY PROTEIN"/>
    <property type="match status" value="1"/>
</dbReference>
<dbReference type="Pfam" id="PF02909">
    <property type="entry name" value="TetR_C_1"/>
    <property type="match status" value="1"/>
</dbReference>
<dbReference type="PANTHER" id="PTHR30055">
    <property type="entry name" value="HTH-TYPE TRANSCRIPTIONAL REGULATOR RUTR"/>
    <property type="match status" value="1"/>
</dbReference>
<proteinExistence type="predicted"/>
<evidence type="ECO:0000259" key="6">
    <source>
        <dbReference type="PROSITE" id="PS50977"/>
    </source>
</evidence>
<dbReference type="PRINTS" id="PR00400">
    <property type="entry name" value="TETREPRESSOR"/>
</dbReference>
<dbReference type="InterPro" id="IPR003012">
    <property type="entry name" value="Tet_transcr_reg_TetR"/>
</dbReference>
<keyword evidence="1" id="KW-0678">Repressor</keyword>
<dbReference type="SUPFAM" id="SSF46689">
    <property type="entry name" value="Homeodomain-like"/>
    <property type="match status" value="1"/>
</dbReference>
<dbReference type="PROSITE" id="PS50977">
    <property type="entry name" value="HTH_TETR_2"/>
    <property type="match status" value="1"/>
</dbReference>
<gene>
    <name evidence="7" type="ORF">GCM10009819_24350</name>
</gene>
<feature type="domain" description="HTH tetR-type" evidence="6">
    <location>
        <begin position="10"/>
        <end position="70"/>
    </location>
</feature>
<dbReference type="RefSeq" id="WP_344374198.1">
    <property type="nucleotide sequence ID" value="NZ_BAAAPW010000003.1"/>
</dbReference>
<dbReference type="InterPro" id="IPR009057">
    <property type="entry name" value="Homeodomain-like_sf"/>
</dbReference>
<evidence type="ECO:0000256" key="2">
    <source>
        <dbReference type="ARBA" id="ARBA00023015"/>
    </source>
</evidence>
<sequence>MPSRPTDRPPLTPQRIIDAAVEVADRGGVAAVSMRKVAEALDVEAMALYHHVPNKDAIVDGIVDAVFGEIDLPRPDLDWRAALESRGRSARRTLSRHSWVLGLIESHEHVGPHRLRQHDAALGVLLGAGFSPAEALVAVSVLDSYVSGFVLQEQQHGVSGPAETERAAAELAAELRGDDLPHLRAVAESVVTGAPSHDVVFSRGLRIVLDGLSPDPGGGARVGPA</sequence>
<accession>A0ABN2UIW0</accession>
<dbReference type="EMBL" id="BAAAPW010000003">
    <property type="protein sequence ID" value="GAA2038603.1"/>
    <property type="molecule type" value="Genomic_DNA"/>
</dbReference>
<evidence type="ECO:0000256" key="3">
    <source>
        <dbReference type="ARBA" id="ARBA00023125"/>
    </source>
</evidence>
<evidence type="ECO:0000313" key="7">
    <source>
        <dbReference type="EMBL" id="GAA2038603.1"/>
    </source>
</evidence>
<organism evidence="7 8">
    <name type="scientific">Agromyces tropicus</name>
    <dbReference type="NCBI Taxonomy" id="555371"/>
    <lineage>
        <taxon>Bacteria</taxon>
        <taxon>Bacillati</taxon>
        <taxon>Actinomycetota</taxon>
        <taxon>Actinomycetes</taxon>
        <taxon>Micrococcales</taxon>
        <taxon>Microbacteriaceae</taxon>
        <taxon>Agromyces</taxon>
    </lineage>
</organism>
<keyword evidence="2" id="KW-0805">Transcription regulation</keyword>
<dbReference type="InterPro" id="IPR050109">
    <property type="entry name" value="HTH-type_TetR-like_transc_reg"/>
</dbReference>
<dbReference type="InterPro" id="IPR036271">
    <property type="entry name" value="Tet_transcr_reg_TetR-rel_C_sf"/>
</dbReference>
<dbReference type="InterPro" id="IPR004111">
    <property type="entry name" value="Repressor_TetR_C"/>
</dbReference>
<protein>
    <submittedName>
        <fullName evidence="7">TetR/AcrR family transcriptional regulator C-terminal domain-containing protein</fullName>
    </submittedName>
</protein>
<feature type="DNA-binding region" description="H-T-H motif" evidence="5">
    <location>
        <begin position="33"/>
        <end position="52"/>
    </location>
</feature>